<dbReference type="SUPFAM" id="SSF53850">
    <property type="entry name" value="Periplasmic binding protein-like II"/>
    <property type="match status" value="1"/>
</dbReference>
<feature type="signal peptide" evidence="2">
    <location>
        <begin position="1"/>
        <end position="32"/>
    </location>
</feature>
<dbReference type="InterPro" id="IPR006311">
    <property type="entry name" value="TAT_signal"/>
</dbReference>
<gene>
    <name evidence="3" type="ORF">KPL78_12825</name>
</gene>
<accession>A0ABS7A8W4</accession>
<dbReference type="PANTHER" id="PTHR30006:SF2">
    <property type="entry name" value="ABC TRANSPORTER SUBSTRATE-BINDING PROTEIN"/>
    <property type="match status" value="1"/>
</dbReference>
<dbReference type="Pfam" id="PF01547">
    <property type="entry name" value="SBP_bac_1"/>
    <property type="match status" value="1"/>
</dbReference>
<dbReference type="PROSITE" id="PS51318">
    <property type="entry name" value="TAT"/>
    <property type="match status" value="1"/>
</dbReference>
<protein>
    <submittedName>
        <fullName evidence="3">Extracellular solute-binding protein</fullName>
    </submittedName>
</protein>
<dbReference type="Proteomes" id="UP001196565">
    <property type="component" value="Unassembled WGS sequence"/>
</dbReference>
<reference evidence="3 4" key="1">
    <citation type="submission" date="2021-07" db="EMBL/GenBank/DDBJ databases">
        <authorList>
            <person name="So Y."/>
        </authorList>
    </citation>
    <scope>NUCLEOTIDE SEQUENCE [LARGE SCALE GENOMIC DNA]</scope>
    <source>
        <strain evidence="3 4">HJA6</strain>
    </source>
</reference>
<dbReference type="RefSeq" id="WP_219763349.1">
    <property type="nucleotide sequence ID" value="NZ_JAHYBZ010000004.1"/>
</dbReference>
<keyword evidence="1 2" id="KW-0732">Signal</keyword>
<dbReference type="EMBL" id="JAHYBZ010000004">
    <property type="protein sequence ID" value="MBW6398740.1"/>
    <property type="molecule type" value="Genomic_DNA"/>
</dbReference>
<name>A0ABS7A8W4_9PROT</name>
<feature type="chain" id="PRO_5045718588" evidence="2">
    <location>
        <begin position="33"/>
        <end position="364"/>
    </location>
</feature>
<dbReference type="Gene3D" id="3.40.190.10">
    <property type="entry name" value="Periplasmic binding protein-like II"/>
    <property type="match status" value="2"/>
</dbReference>
<evidence type="ECO:0000256" key="2">
    <source>
        <dbReference type="SAM" id="SignalP"/>
    </source>
</evidence>
<sequence>MADATPIPLHRRGLTRLLAAAPAVFAAGRALADATPQRPAPAVETRSLDELHRAAMAEGGQLVVYAGGDVPNAYAAWENAFKARFPGMQIRIFADLSKYHDARIDLQLARGRLEADVAMLQTLRDFDRWKADGKLLAYKPLDWDVLWPDTRDPEGAFHSIGFFAFSNTVNVNQIAMDQAPRDALDFLDPKLKGKLVLTYPHDDDAVLFQFDRIVGLHGWDYMDRLMAQDVMWIRGTVPARIAVQRGDRAASFTSSGPLVHNTATPLRFQLPRSEPFLSWPQTAAILAEAPHKEAARLFLSWMASRDATIARTAQWSARRDVPGPQGINPIWSYNTAPLAFRVFMQDRARIERLKTQFEHIIGPA</sequence>
<keyword evidence="4" id="KW-1185">Reference proteome</keyword>
<organism evidence="3 4">
    <name type="scientific">Roseomonas alba</name>
    <dbReference type="NCBI Taxonomy" id="2846776"/>
    <lineage>
        <taxon>Bacteria</taxon>
        <taxon>Pseudomonadati</taxon>
        <taxon>Pseudomonadota</taxon>
        <taxon>Alphaproteobacteria</taxon>
        <taxon>Acetobacterales</taxon>
        <taxon>Roseomonadaceae</taxon>
        <taxon>Roseomonas</taxon>
    </lineage>
</organism>
<evidence type="ECO:0000256" key="1">
    <source>
        <dbReference type="ARBA" id="ARBA00022729"/>
    </source>
</evidence>
<evidence type="ECO:0000313" key="3">
    <source>
        <dbReference type="EMBL" id="MBW6398740.1"/>
    </source>
</evidence>
<dbReference type="InterPro" id="IPR006059">
    <property type="entry name" value="SBP"/>
</dbReference>
<comment type="caution">
    <text evidence="3">The sequence shown here is derived from an EMBL/GenBank/DDBJ whole genome shotgun (WGS) entry which is preliminary data.</text>
</comment>
<proteinExistence type="predicted"/>
<evidence type="ECO:0000313" key="4">
    <source>
        <dbReference type="Proteomes" id="UP001196565"/>
    </source>
</evidence>
<dbReference type="PANTHER" id="PTHR30006">
    <property type="entry name" value="THIAMINE-BINDING PERIPLASMIC PROTEIN-RELATED"/>
    <property type="match status" value="1"/>
</dbReference>